<reference evidence="1 2" key="1">
    <citation type="submission" date="2019-05" db="EMBL/GenBank/DDBJ databases">
        <title>Another draft genome of Portunus trituberculatus and its Hox gene families provides insights of decapod evolution.</title>
        <authorList>
            <person name="Jeong J.-H."/>
            <person name="Song I."/>
            <person name="Kim S."/>
            <person name="Choi T."/>
            <person name="Kim D."/>
            <person name="Ryu S."/>
            <person name="Kim W."/>
        </authorList>
    </citation>
    <scope>NUCLEOTIDE SEQUENCE [LARGE SCALE GENOMIC DNA]</scope>
    <source>
        <tissue evidence="1">Muscle</tissue>
    </source>
</reference>
<protein>
    <submittedName>
        <fullName evidence="1">Uncharacterized protein</fullName>
    </submittedName>
</protein>
<dbReference type="AlphaFoldDB" id="A0A5B7GCI3"/>
<name>A0A5B7GCI3_PORTR</name>
<proteinExistence type="predicted"/>
<keyword evidence="2" id="KW-1185">Reference proteome</keyword>
<comment type="caution">
    <text evidence="1">The sequence shown here is derived from an EMBL/GenBank/DDBJ whole genome shotgun (WGS) entry which is preliminary data.</text>
</comment>
<sequence length="52" mass="6214">MEYFGVFLRFLHQNSELQAKHTISLRNLNISKRGYFAFYAPNSEMQAKHYIC</sequence>
<gene>
    <name evidence="1" type="ORF">E2C01_050587</name>
</gene>
<dbReference type="Proteomes" id="UP000324222">
    <property type="component" value="Unassembled WGS sequence"/>
</dbReference>
<organism evidence="1 2">
    <name type="scientific">Portunus trituberculatus</name>
    <name type="common">Swimming crab</name>
    <name type="synonym">Neptunus trituberculatus</name>
    <dbReference type="NCBI Taxonomy" id="210409"/>
    <lineage>
        <taxon>Eukaryota</taxon>
        <taxon>Metazoa</taxon>
        <taxon>Ecdysozoa</taxon>
        <taxon>Arthropoda</taxon>
        <taxon>Crustacea</taxon>
        <taxon>Multicrustacea</taxon>
        <taxon>Malacostraca</taxon>
        <taxon>Eumalacostraca</taxon>
        <taxon>Eucarida</taxon>
        <taxon>Decapoda</taxon>
        <taxon>Pleocyemata</taxon>
        <taxon>Brachyura</taxon>
        <taxon>Eubrachyura</taxon>
        <taxon>Portunoidea</taxon>
        <taxon>Portunidae</taxon>
        <taxon>Portuninae</taxon>
        <taxon>Portunus</taxon>
    </lineage>
</organism>
<dbReference type="EMBL" id="VSRR010014097">
    <property type="protein sequence ID" value="MPC56622.1"/>
    <property type="molecule type" value="Genomic_DNA"/>
</dbReference>
<accession>A0A5B7GCI3</accession>
<evidence type="ECO:0000313" key="1">
    <source>
        <dbReference type="EMBL" id="MPC56622.1"/>
    </source>
</evidence>
<evidence type="ECO:0000313" key="2">
    <source>
        <dbReference type="Proteomes" id="UP000324222"/>
    </source>
</evidence>